<dbReference type="InParanoid" id="A0A2S8SWV0"/>
<keyword evidence="2" id="KW-1185">Reference proteome</keyword>
<organism evidence="1 2">
    <name type="scientific">Abditibacterium utsteinense</name>
    <dbReference type="NCBI Taxonomy" id="1960156"/>
    <lineage>
        <taxon>Bacteria</taxon>
        <taxon>Pseudomonadati</taxon>
        <taxon>Abditibacteriota</taxon>
        <taxon>Abditibacteriia</taxon>
        <taxon>Abditibacteriales</taxon>
        <taxon>Abditibacteriaceae</taxon>
        <taxon>Abditibacterium</taxon>
    </lineage>
</organism>
<dbReference type="Proteomes" id="UP000237684">
    <property type="component" value="Unassembled WGS sequence"/>
</dbReference>
<proteinExistence type="predicted"/>
<protein>
    <submittedName>
        <fullName evidence="1">Uncharacterized protein</fullName>
    </submittedName>
</protein>
<sequence>MADINDVQLGWYPNDPRNKQLCDFYIWSSHSLGKAKPSVELLERVREAFLMTTSPRRFIFRATYGHGKTHLALALANFFGRPHDSDQVQGILSQLRESSPAKAEGFAAFKAERPPYLVVRLFGENVSNLPQAVVSAVETALKENEATQDYKLDFWFDKALEGFDKFGEDQIARSNEFLAPRNTDFPTLCQGLRDRNGDLFELSCGLIEHIMGFAPDFGRAVELKALIFKVAFDLCGEGKPFSGLLILFDEFSAFTRSYARDYILTRGTPLQSLLDGVVNAGNLAVFVAFSQYDPNSDVQAIFQQIGATEDDRQNIDKELNRLPPSERFQLYSSLELVLSNFLLQDTANWDALTQDVEVWEQIEEATDDVMRLYGDHYSEAMGWGDERVQTLLSQGCFPFHPLTIAILCKSNLRGDESGARTVMQYLTGAFREQAKMPALQNGVLNWISPISLVEEFGRAIVDEDFLWSQYAQTLTRIGGEAPASQRATLHAMLLHDVVGLKVSRAPGSYERNIAVLSGQTPHEAQSALQELHAAGYLKRDETRNVYAFWPVGEDGSKVEKPLNQEVTATLNNPVKLVEALEKAVNAHGWPDEEVSGAPGHPQDWGAEMWILPRALFSAARLKKLAQTYSVEKLALNEPYRGFVVSLVATTNEELAYFKMNAQSVLDEALAGMDNPPPLILRVPQFAQGNFVKALVREQVLRGWDAEKKREVGIKPFEEFVASTLKEIADNRNGYISSAYIVPLPYRAVVEAKSIGGQLLSLSNLLKICYDQAYRFAPPFFTQDKVTTAALKSATRTACNFFLKGTFAGWQSDSGVLGAGKTRAIFDQFLVNSGASGWGIVELNNRICEPKSAKVREGWSVLEAAIPPGVEDAEVKPVILKLLNAPYGYDVNTASLLLCAWVGFNQSQLEFNTFSGRSANLRECLGQDLKKFLEEVISTKDLRITRRDEVETKKQVEVLIQKIRFKEPFSVNEATSAVAQLEIFAADESGEMRLINASQSAMAQLQSDLKLAEDYSQSVASLQKKTSDAASISDALKALSEAQKEIPVGCVRPETLISTADLTSQASLKLTQVTENFCARREALSDIRDVSKYQGELDTAKKWFVERGLLELRDRVQNALYALSDREEELQSEGKDAEFVASLKPFKSEKSLAVLRANLSALAAYQSNSPKTEAAIADARTAMEATLNGHLGWFSPLATQLDGAVSHSEFNRLDREISRYLDRFDGTPEGEDLSAFQKRIEMLGRVWEKVSELRRERPRNNADLKKLGQAFEKLSENEALSDAQKAHVLSVKAEIDTRFVAQVEAAKSELEAYETRNASGEDAVVLKNQLEDALKREMAYLSDEHKPKLRALDRALQRRIDDDEIKRVEANFLKIQDTSKRRECLRLLQKHAGLNIEEIKAESGVAVADSAAANGAIANGFEEHL</sequence>
<dbReference type="RefSeq" id="WP_105482026.1">
    <property type="nucleotide sequence ID" value="NZ_NIGF01000001.1"/>
</dbReference>
<accession>A0A2S8SWV0</accession>
<dbReference type="EMBL" id="NIGF01000001">
    <property type="protein sequence ID" value="PQV65271.1"/>
    <property type="molecule type" value="Genomic_DNA"/>
</dbReference>
<comment type="caution">
    <text evidence="1">The sequence shown here is derived from an EMBL/GenBank/DDBJ whole genome shotgun (WGS) entry which is preliminary data.</text>
</comment>
<gene>
    <name evidence="1" type="ORF">B1R32_1018</name>
</gene>
<dbReference type="OrthoDB" id="856045at2"/>
<reference evidence="1 2" key="1">
    <citation type="journal article" date="2018" name="Syst. Appl. Microbiol.">
        <title>Abditibacterium utsteinense sp. nov., the first cultivated member of candidate phylum FBP, isolated from ice-free Antarctic soil samples.</title>
        <authorList>
            <person name="Tahon G."/>
            <person name="Tytgat B."/>
            <person name="Lebbe L."/>
            <person name="Carlier A."/>
            <person name="Willems A."/>
        </authorList>
    </citation>
    <scope>NUCLEOTIDE SEQUENCE [LARGE SCALE GENOMIC DNA]</scope>
    <source>
        <strain evidence="1 2">LMG 29911</strain>
    </source>
</reference>
<evidence type="ECO:0000313" key="1">
    <source>
        <dbReference type="EMBL" id="PQV65271.1"/>
    </source>
</evidence>
<evidence type="ECO:0000313" key="2">
    <source>
        <dbReference type="Proteomes" id="UP000237684"/>
    </source>
</evidence>
<name>A0A2S8SWV0_9BACT</name>